<proteinExistence type="predicted"/>
<organism evidence="2 3">
    <name type="scientific">Emiliania huxleyi (strain CCMP1516)</name>
    <dbReference type="NCBI Taxonomy" id="280463"/>
    <lineage>
        <taxon>Eukaryota</taxon>
        <taxon>Haptista</taxon>
        <taxon>Haptophyta</taxon>
        <taxon>Prymnesiophyceae</taxon>
        <taxon>Isochrysidales</taxon>
        <taxon>Noelaerhabdaceae</taxon>
        <taxon>Emiliania</taxon>
    </lineage>
</organism>
<dbReference type="Proteomes" id="UP000013827">
    <property type="component" value="Unassembled WGS sequence"/>
</dbReference>
<evidence type="ECO:0000256" key="1">
    <source>
        <dbReference type="SAM" id="SignalP"/>
    </source>
</evidence>
<name>A0A0D3J3G2_EMIH1</name>
<dbReference type="KEGG" id="ehx:EMIHUDRAFT_196086"/>
<dbReference type="HOGENOM" id="CLU_049199_1_1_1"/>
<feature type="signal peptide" evidence="1">
    <location>
        <begin position="1"/>
        <end position="19"/>
    </location>
</feature>
<keyword evidence="1" id="KW-0732">Signal</keyword>
<dbReference type="SUPFAM" id="SSF51197">
    <property type="entry name" value="Clavaminate synthase-like"/>
    <property type="match status" value="1"/>
</dbReference>
<reference evidence="3" key="1">
    <citation type="journal article" date="2013" name="Nature">
        <title>Pan genome of the phytoplankton Emiliania underpins its global distribution.</title>
        <authorList>
            <person name="Read B.A."/>
            <person name="Kegel J."/>
            <person name="Klute M.J."/>
            <person name="Kuo A."/>
            <person name="Lefebvre S.C."/>
            <person name="Maumus F."/>
            <person name="Mayer C."/>
            <person name="Miller J."/>
            <person name="Monier A."/>
            <person name="Salamov A."/>
            <person name="Young J."/>
            <person name="Aguilar M."/>
            <person name="Claverie J.M."/>
            <person name="Frickenhaus S."/>
            <person name="Gonzalez K."/>
            <person name="Herman E.K."/>
            <person name="Lin Y.C."/>
            <person name="Napier J."/>
            <person name="Ogata H."/>
            <person name="Sarno A.F."/>
            <person name="Shmutz J."/>
            <person name="Schroeder D."/>
            <person name="de Vargas C."/>
            <person name="Verret F."/>
            <person name="von Dassow P."/>
            <person name="Valentin K."/>
            <person name="Van de Peer Y."/>
            <person name="Wheeler G."/>
            <person name="Dacks J.B."/>
            <person name="Delwiche C.F."/>
            <person name="Dyhrman S.T."/>
            <person name="Glockner G."/>
            <person name="John U."/>
            <person name="Richards T."/>
            <person name="Worden A.Z."/>
            <person name="Zhang X."/>
            <person name="Grigoriev I.V."/>
            <person name="Allen A.E."/>
            <person name="Bidle K."/>
            <person name="Borodovsky M."/>
            <person name="Bowler C."/>
            <person name="Brownlee C."/>
            <person name="Cock J.M."/>
            <person name="Elias M."/>
            <person name="Gladyshev V.N."/>
            <person name="Groth M."/>
            <person name="Guda C."/>
            <person name="Hadaegh A."/>
            <person name="Iglesias-Rodriguez M.D."/>
            <person name="Jenkins J."/>
            <person name="Jones B.M."/>
            <person name="Lawson T."/>
            <person name="Leese F."/>
            <person name="Lindquist E."/>
            <person name="Lobanov A."/>
            <person name="Lomsadze A."/>
            <person name="Malik S.B."/>
            <person name="Marsh M.E."/>
            <person name="Mackinder L."/>
            <person name="Mock T."/>
            <person name="Mueller-Roeber B."/>
            <person name="Pagarete A."/>
            <person name="Parker M."/>
            <person name="Probert I."/>
            <person name="Quesneville H."/>
            <person name="Raines C."/>
            <person name="Rensing S.A."/>
            <person name="Riano-Pachon D.M."/>
            <person name="Richier S."/>
            <person name="Rokitta S."/>
            <person name="Shiraiwa Y."/>
            <person name="Soanes D.M."/>
            <person name="van der Giezen M."/>
            <person name="Wahlund T.M."/>
            <person name="Williams B."/>
            <person name="Wilson W."/>
            <person name="Wolfe G."/>
            <person name="Wurch L.L."/>
        </authorList>
    </citation>
    <scope>NUCLEOTIDE SEQUENCE</scope>
</reference>
<accession>A0A0D3J3G2</accession>
<reference evidence="2" key="2">
    <citation type="submission" date="2024-10" db="UniProtKB">
        <authorList>
            <consortium name="EnsemblProtists"/>
        </authorList>
    </citation>
    <scope>IDENTIFICATION</scope>
</reference>
<dbReference type="PANTHER" id="PTHR31630:SF6">
    <property type="entry name" value="PHYTANOYL-COA DIOXYGENASE-RELATED"/>
    <property type="match status" value="1"/>
</dbReference>
<feature type="chain" id="PRO_5044291311" evidence="1">
    <location>
        <begin position="20"/>
        <end position="336"/>
    </location>
</feature>
<dbReference type="AlphaFoldDB" id="A0A0D3J3G2"/>
<protein>
    <submittedName>
        <fullName evidence="2">Uncharacterized protein</fullName>
    </submittedName>
</protein>
<evidence type="ECO:0000313" key="2">
    <source>
        <dbReference type="EnsemblProtists" id="EOD18047"/>
    </source>
</evidence>
<dbReference type="RefSeq" id="XP_005770476.1">
    <property type="nucleotide sequence ID" value="XM_005770419.1"/>
</dbReference>
<dbReference type="Gene3D" id="2.60.120.620">
    <property type="entry name" value="q2cbj1_9rhob like domain"/>
    <property type="match status" value="1"/>
</dbReference>
<sequence>MRPSSPPLLLLVLCAAAAARRLTVVPQPALTDAETGAFTVNASVVVPRFDPGPKALDFLRREGYVVIRDVLNASDLALARRLFWAFVEGAGASSADPASWRRALSPNQYGIAWGLGAGQSRLMWHVRTRPRLLQMFALVWGTDDLLTSFEAFSLLPPREAEAGWSLAESWFHTDQNGRSRPGLQTVQSFTSLWPQDERSGAFVVVPRGAFVVVPQSHARHEALTRRVYAARPGTSDEQQFLMEIEGRRPGRVVAYASFAPRSRADSRTVVQRQRAFASGQTCTHWPFEMTCLEPPQAVGEPAVDSLSAGHTHVYTQKEPCTKIARAGTCSFLPISQ</sequence>
<dbReference type="EnsemblProtists" id="EOD18047">
    <property type="protein sequence ID" value="EOD18047"/>
    <property type="gene ID" value="EMIHUDRAFT_196086"/>
</dbReference>
<dbReference type="GeneID" id="19046048"/>
<evidence type="ECO:0000313" key="3">
    <source>
        <dbReference type="Proteomes" id="UP000013827"/>
    </source>
</evidence>
<dbReference type="PaxDb" id="2903-EOD18047"/>
<dbReference type="OMA" id="NYMGTTH"/>
<dbReference type="PANTHER" id="PTHR31630">
    <property type="entry name" value="PHYTANOYL-COA DIOXYGENASE-RELATED-RELATED"/>
    <property type="match status" value="1"/>
</dbReference>
<keyword evidence="3" id="KW-1185">Reference proteome</keyword>